<dbReference type="AlphaFoldDB" id="A0A2J6PVD4"/>
<dbReference type="Proteomes" id="UP000235672">
    <property type="component" value="Unassembled WGS sequence"/>
</dbReference>
<keyword evidence="1" id="KW-0472">Membrane</keyword>
<evidence type="ECO:0000256" key="1">
    <source>
        <dbReference type="SAM" id="Phobius"/>
    </source>
</evidence>
<keyword evidence="3" id="KW-1185">Reference proteome</keyword>
<evidence type="ECO:0000313" key="3">
    <source>
        <dbReference type="Proteomes" id="UP000235672"/>
    </source>
</evidence>
<proteinExistence type="predicted"/>
<dbReference type="EMBL" id="KZ613497">
    <property type="protein sequence ID" value="PMD17896.1"/>
    <property type="molecule type" value="Genomic_DNA"/>
</dbReference>
<keyword evidence="1" id="KW-1133">Transmembrane helix</keyword>
<name>A0A2J6PVD4_9HELO</name>
<evidence type="ECO:0000313" key="2">
    <source>
        <dbReference type="EMBL" id="PMD17896.1"/>
    </source>
</evidence>
<organism evidence="2 3">
    <name type="scientific">Hyaloscypha hepaticicola</name>
    <dbReference type="NCBI Taxonomy" id="2082293"/>
    <lineage>
        <taxon>Eukaryota</taxon>
        <taxon>Fungi</taxon>
        <taxon>Dikarya</taxon>
        <taxon>Ascomycota</taxon>
        <taxon>Pezizomycotina</taxon>
        <taxon>Leotiomycetes</taxon>
        <taxon>Helotiales</taxon>
        <taxon>Hyaloscyphaceae</taxon>
        <taxon>Hyaloscypha</taxon>
    </lineage>
</organism>
<feature type="transmembrane region" description="Helical" evidence="1">
    <location>
        <begin position="43"/>
        <end position="63"/>
    </location>
</feature>
<reference evidence="2 3" key="1">
    <citation type="submission" date="2016-05" db="EMBL/GenBank/DDBJ databases">
        <title>A degradative enzymes factory behind the ericoid mycorrhizal symbiosis.</title>
        <authorList>
            <consortium name="DOE Joint Genome Institute"/>
            <person name="Martino E."/>
            <person name="Morin E."/>
            <person name="Grelet G."/>
            <person name="Kuo A."/>
            <person name="Kohler A."/>
            <person name="Daghino S."/>
            <person name="Barry K."/>
            <person name="Choi C."/>
            <person name="Cichocki N."/>
            <person name="Clum A."/>
            <person name="Copeland A."/>
            <person name="Hainaut M."/>
            <person name="Haridas S."/>
            <person name="Labutti K."/>
            <person name="Lindquist E."/>
            <person name="Lipzen A."/>
            <person name="Khouja H.-R."/>
            <person name="Murat C."/>
            <person name="Ohm R."/>
            <person name="Olson A."/>
            <person name="Spatafora J."/>
            <person name="Veneault-Fourrey C."/>
            <person name="Henrissat B."/>
            <person name="Grigoriev I."/>
            <person name="Martin F."/>
            <person name="Perotto S."/>
        </authorList>
    </citation>
    <scope>NUCLEOTIDE SEQUENCE [LARGE SCALE GENOMIC DNA]</scope>
    <source>
        <strain evidence="2 3">UAMH 7357</strain>
    </source>
</reference>
<gene>
    <name evidence="2" type="ORF">NA56DRAFT_648329</name>
</gene>
<protein>
    <submittedName>
        <fullName evidence="2">Uncharacterized protein</fullName>
    </submittedName>
</protein>
<accession>A0A2J6PVD4</accession>
<sequence>MSTSPLFEPEDHKFNLWEYPMVAATPRECRAYVEDSIAELNRLFLFIILGTMVLVVIVAIILARESHKHFYQAMRELLEATPEEREESLRRRCPEVDVEVRKRENGGNEKEDGFWRLEKRRLATRLVELV</sequence>
<keyword evidence="1" id="KW-0812">Transmembrane</keyword>